<dbReference type="Proteomes" id="UP000625780">
    <property type="component" value="Unassembled WGS sequence"/>
</dbReference>
<sequence length="245" mass="28580">MQERVKYWVLLLLIIPVSAASQRVQGNYELCEEGGIHTHRIQLLDSSRFIKSSSVFLAHGSFFEKGYYEDKRDTLILHYEPYGRPKPWFEIERKEHCGSPGNKKPKEEGSYLTLSLELYDEERQPIESYGSFVNLYAKDSLIGSVGTDKMGRIRYSSSDDLIDRLEISSFGYGRLDIDLQPFRGYVSKVNIFLPQETHDIYGESSRTEKYLWRVRGKHLRHVSENGEFGEEYIKSEHKKYRASEN</sequence>
<keyword evidence="2" id="KW-1185">Reference proteome</keyword>
<evidence type="ECO:0000313" key="1">
    <source>
        <dbReference type="EMBL" id="GGD49153.1"/>
    </source>
</evidence>
<protein>
    <submittedName>
        <fullName evidence="1">Uncharacterized protein</fullName>
    </submittedName>
</protein>
<organism evidence="1 2">
    <name type="scientific">Muriicola marianensis</name>
    <dbReference type="NCBI Taxonomy" id="1324801"/>
    <lineage>
        <taxon>Bacteria</taxon>
        <taxon>Pseudomonadati</taxon>
        <taxon>Bacteroidota</taxon>
        <taxon>Flavobacteriia</taxon>
        <taxon>Flavobacteriales</taxon>
        <taxon>Flavobacteriaceae</taxon>
        <taxon>Muriicola</taxon>
    </lineage>
</organism>
<comment type="caution">
    <text evidence="1">The sequence shown here is derived from an EMBL/GenBank/DDBJ whole genome shotgun (WGS) entry which is preliminary data.</text>
</comment>
<accession>A0ABQ1QXU0</accession>
<evidence type="ECO:0000313" key="2">
    <source>
        <dbReference type="Proteomes" id="UP000625780"/>
    </source>
</evidence>
<gene>
    <name evidence="1" type="ORF">GCM10011361_14840</name>
</gene>
<reference evidence="2" key="1">
    <citation type="journal article" date="2019" name="Int. J. Syst. Evol. Microbiol.">
        <title>The Global Catalogue of Microorganisms (GCM) 10K type strain sequencing project: providing services to taxonomists for standard genome sequencing and annotation.</title>
        <authorList>
            <consortium name="The Broad Institute Genomics Platform"/>
            <consortium name="The Broad Institute Genome Sequencing Center for Infectious Disease"/>
            <person name="Wu L."/>
            <person name="Ma J."/>
        </authorList>
    </citation>
    <scope>NUCLEOTIDE SEQUENCE [LARGE SCALE GENOMIC DNA]</scope>
    <source>
        <strain evidence="2">CGMCC 1.12606</strain>
    </source>
</reference>
<name>A0ABQ1QXU0_9FLAO</name>
<dbReference type="EMBL" id="BMFH01000001">
    <property type="protein sequence ID" value="GGD49153.1"/>
    <property type="molecule type" value="Genomic_DNA"/>
</dbReference>
<proteinExistence type="predicted"/>